<evidence type="ECO:0000256" key="1">
    <source>
        <dbReference type="SAM" id="MobiDB-lite"/>
    </source>
</evidence>
<feature type="domain" description="Reverse transcriptase" evidence="2">
    <location>
        <begin position="293"/>
        <end position="441"/>
    </location>
</feature>
<name>A0A803P680_CANSA</name>
<dbReference type="Pfam" id="PF13456">
    <property type="entry name" value="RVT_3"/>
    <property type="match status" value="1"/>
</dbReference>
<feature type="region of interest" description="Disordered" evidence="1">
    <location>
        <begin position="435"/>
        <end position="455"/>
    </location>
</feature>
<evidence type="ECO:0000259" key="3">
    <source>
        <dbReference type="Pfam" id="PF13456"/>
    </source>
</evidence>
<evidence type="ECO:0000259" key="2">
    <source>
        <dbReference type="Pfam" id="PF00078"/>
    </source>
</evidence>
<dbReference type="EnsemblPlants" id="evm.model.03.1667">
    <property type="protein sequence ID" value="cds.evm.model.03.1667"/>
    <property type="gene ID" value="evm.TU.03.1667"/>
</dbReference>
<evidence type="ECO:0000313" key="5">
    <source>
        <dbReference type="Proteomes" id="UP000596661"/>
    </source>
</evidence>
<reference evidence="4" key="1">
    <citation type="submission" date="2018-11" db="EMBL/GenBank/DDBJ databases">
        <authorList>
            <person name="Grassa J C."/>
        </authorList>
    </citation>
    <scope>NUCLEOTIDE SEQUENCE [LARGE SCALE GENOMIC DNA]</scope>
</reference>
<dbReference type="Gramene" id="evm.model.03.1667">
    <property type="protein sequence ID" value="cds.evm.model.03.1667"/>
    <property type="gene ID" value="evm.TU.03.1667"/>
</dbReference>
<dbReference type="EMBL" id="UZAU01000327">
    <property type="status" value="NOT_ANNOTATED_CDS"/>
    <property type="molecule type" value="Genomic_DNA"/>
</dbReference>
<accession>A0A803P680</accession>
<dbReference type="SUPFAM" id="SSF56672">
    <property type="entry name" value="DNA/RNA polymerases"/>
    <property type="match status" value="1"/>
</dbReference>
<dbReference type="InterPro" id="IPR043502">
    <property type="entry name" value="DNA/RNA_pol_sf"/>
</dbReference>
<dbReference type="GO" id="GO:0004523">
    <property type="term" value="F:RNA-DNA hybrid ribonuclease activity"/>
    <property type="evidence" value="ECO:0007669"/>
    <property type="project" value="InterPro"/>
</dbReference>
<feature type="compositionally biased region" description="Low complexity" evidence="1">
    <location>
        <begin position="441"/>
        <end position="453"/>
    </location>
</feature>
<proteinExistence type="predicted"/>
<dbReference type="PANTHER" id="PTHR31635">
    <property type="entry name" value="REVERSE TRANSCRIPTASE DOMAIN-CONTAINING PROTEIN-RELATED"/>
    <property type="match status" value="1"/>
</dbReference>
<organism evidence="4 5">
    <name type="scientific">Cannabis sativa</name>
    <name type="common">Hemp</name>
    <name type="synonym">Marijuana</name>
    <dbReference type="NCBI Taxonomy" id="3483"/>
    <lineage>
        <taxon>Eukaryota</taxon>
        <taxon>Viridiplantae</taxon>
        <taxon>Streptophyta</taxon>
        <taxon>Embryophyta</taxon>
        <taxon>Tracheophyta</taxon>
        <taxon>Spermatophyta</taxon>
        <taxon>Magnoliopsida</taxon>
        <taxon>eudicotyledons</taxon>
        <taxon>Gunneridae</taxon>
        <taxon>Pentapetalae</taxon>
        <taxon>rosids</taxon>
        <taxon>fabids</taxon>
        <taxon>Rosales</taxon>
        <taxon>Cannabaceae</taxon>
        <taxon>Cannabis</taxon>
    </lineage>
</organism>
<dbReference type="InterPro" id="IPR000477">
    <property type="entry name" value="RT_dom"/>
</dbReference>
<keyword evidence="5" id="KW-1185">Reference proteome</keyword>
<dbReference type="Proteomes" id="UP000596661">
    <property type="component" value="Chromosome 3"/>
</dbReference>
<reference evidence="4" key="2">
    <citation type="submission" date="2021-03" db="UniProtKB">
        <authorList>
            <consortium name="EnsemblPlants"/>
        </authorList>
    </citation>
    <scope>IDENTIFICATION</scope>
</reference>
<dbReference type="InterPro" id="IPR002156">
    <property type="entry name" value="RNaseH_domain"/>
</dbReference>
<dbReference type="AlphaFoldDB" id="A0A803P680"/>
<dbReference type="Gene3D" id="3.60.10.10">
    <property type="entry name" value="Endonuclease/exonuclease/phosphatase"/>
    <property type="match status" value="1"/>
</dbReference>
<feature type="domain" description="RNase H type-1" evidence="3">
    <location>
        <begin position="753"/>
        <end position="836"/>
    </location>
</feature>
<protein>
    <recommendedName>
        <fullName evidence="6">Reverse transcriptase domain-containing protein</fullName>
    </recommendedName>
</protein>
<sequence>MYGSPIELHRPQTWKILNKIGKDNPIDPWLVIVDFNAFLSSDDKQGSNPDRGPSFQFRHLLSSFNLTPLDPKGPLLTWNNNVASPKNIQERIDWGIVNSSWTDLFPDALLTHLGFFGSDHRALELVTSSTITSTPGRPDKRFLFENDFQFKKRISRLEKDLELARSCSHLDDRTIGNIKDLQSRLDALLYKEETYWKQRARTQWLAQGIDRFLSEIDKSFLDEAFSFEETEKAFFQLPLDKAPGLDGFNSNFYKANWSLVKKDVLTTVLSFLNGDGDIAPFNTTLVTLIPKVKQPTSVTEFRPISLCNIIYKIISKSIANRLKLVLNNLISSNQSDFLPGRLISDNIIIAQEVVHSIKLKSKGKKGWMAVKLDMAKAFDRVEWPFILAILRKFNFPSRFIHLISACISTATFQFNVNGKVSGHVTPSRGIRQGDPLSPTFSCSMPRDSLPSSSSRKEVGLLPASKLPGKHQPYPISFSLMIASSFIPVRTSFEKYLGLPQHIGRTKKQVLHYLHDKVWGHLNNWKHKVFSKGGKEILLESVIQAIPTYSMACFRLTVATCHSLESIMANFLWAETHRQSWQKLCKSKKDGGLGFCSLVHFNQALLAKQAWHILKHPNSTMSKILAVSIFWGKELLHKGLITKIGNGQNTSTSLDRWIPGFCQVTPLNPVPDKTFLLLPHPRLGGKNSGTLKSHLRNRALRRQVQDRTHAIVNLAQSFLADYQFSTSAPKLHTPSPRLPQSQPVASPYIGGGNVAILEAKSLHTSLHWCIEENFPVHVVETDCKAINDALNCPKEDLSCFGDFISQIKEALSHLPAAFVSHINRSANTFIDKLANWASGLDEVAI</sequence>
<dbReference type="GO" id="GO:0003676">
    <property type="term" value="F:nucleic acid binding"/>
    <property type="evidence" value="ECO:0007669"/>
    <property type="project" value="InterPro"/>
</dbReference>
<dbReference type="SUPFAM" id="SSF56219">
    <property type="entry name" value="DNase I-like"/>
    <property type="match status" value="1"/>
</dbReference>
<dbReference type="InterPro" id="IPR036691">
    <property type="entry name" value="Endo/exonu/phosph_ase_sf"/>
</dbReference>
<dbReference type="Pfam" id="PF00078">
    <property type="entry name" value="RVT_1"/>
    <property type="match status" value="1"/>
</dbReference>
<evidence type="ECO:0000313" key="4">
    <source>
        <dbReference type="EnsemblPlants" id="cds.evm.model.03.1667"/>
    </source>
</evidence>
<evidence type="ECO:0008006" key="6">
    <source>
        <dbReference type="Google" id="ProtNLM"/>
    </source>
</evidence>
<dbReference type="PANTHER" id="PTHR31635:SF196">
    <property type="entry name" value="REVERSE TRANSCRIPTASE DOMAIN-CONTAINING PROTEIN-RELATED"/>
    <property type="match status" value="1"/>
</dbReference>